<keyword evidence="3" id="KW-1185">Reference proteome</keyword>
<protein>
    <submittedName>
        <fullName evidence="2">Uncharacterized protein</fullName>
    </submittedName>
</protein>
<proteinExistence type="predicted"/>
<sequence length="67" mass="7992">MFFYAAQSIVLHINFINLIRPSLLKFRIVIESNCRFKFMAKRKVVDQKHKSRLGAQKRRRARDTKIG</sequence>
<evidence type="ECO:0000313" key="2">
    <source>
        <dbReference type="EMBL" id="EEV18953.1"/>
    </source>
</evidence>
<feature type="region of interest" description="Disordered" evidence="1">
    <location>
        <begin position="46"/>
        <end position="67"/>
    </location>
</feature>
<evidence type="ECO:0000313" key="3">
    <source>
        <dbReference type="Proteomes" id="UP000005709"/>
    </source>
</evidence>
<name>C8PE80_9BACT</name>
<dbReference type="EMBL" id="ACYG01000005">
    <property type="protein sequence ID" value="EEV18953.1"/>
    <property type="molecule type" value="Genomic_DNA"/>
</dbReference>
<evidence type="ECO:0000256" key="1">
    <source>
        <dbReference type="SAM" id="MobiDB-lite"/>
    </source>
</evidence>
<dbReference type="AlphaFoldDB" id="C8PE80"/>
<organism evidence="2 3">
    <name type="scientific">Campylobacter gracilis RM3268</name>
    <dbReference type="NCBI Taxonomy" id="553220"/>
    <lineage>
        <taxon>Bacteria</taxon>
        <taxon>Pseudomonadati</taxon>
        <taxon>Campylobacterota</taxon>
        <taxon>Epsilonproteobacteria</taxon>
        <taxon>Campylobacterales</taxon>
        <taxon>Campylobacteraceae</taxon>
        <taxon>Campylobacter</taxon>
    </lineage>
</organism>
<gene>
    <name evidence="2" type="ORF">CAMGR0001_2430</name>
</gene>
<accession>C8PE80</accession>
<reference evidence="2 3" key="1">
    <citation type="submission" date="2009-07" db="EMBL/GenBank/DDBJ databases">
        <authorList>
            <person name="Madupu R."/>
            <person name="Sebastian Y."/>
            <person name="Durkin A.S."/>
            <person name="Torralba M."/>
            <person name="Methe B."/>
            <person name="Sutton G.G."/>
            <person name="Strausberg R.L."/>
            <person name="Nelson K.E."/>
        </authorList>
    </citation>
    <scope>NUCLEOTIDE SEQUENCE [LARGE SCALE GENOMIC DNA]</scope>
    <source>
        <strain evidence="2 3">RM3268</strain>
    </source>
</reference>
<dbReference type="Proteomes" id="UP000005709">
    <property type="component" value="Unassembled WGS sequence"/>
</dbReference>
<feature type="compositionally biased region" description="Basic residues" evidence="1">
    <location>
        <begin position="49"/>
        <end position="67"/>
    </location>
</feature>
<comment type="caution">
    <text evidence="2">The sequence shown here is derived from an EMBL/GenBank/DDBJ whole genome shotgun (WGS) entry which is preliminary data.</text>
</comment>